<dbReference type="InterPro" id="IPR013425">
    <property type="entry name" value="Autotrns_rpt"/>
</dbReference>
<evidence type="ECO:0000259" key="2">
    <source>
        <dbReference type="PROSITE" id="PS51208"/>
    </source>
</evidence>
<dbReference type="EMBL" id="PNYA01000020">
    <property type="protein sequence ID" value="PMS17187.1"/>
    <property type="molecule type" value="Genomic_DNA"/>
</dbReference>
<dbReference type="Proteomes" id="UP000235616">
    <property type="component" value="Unassembled WGS sequence"/>
</dbReference>
<dbReference type="InterPro" id="IPR005546">
    <property type="entry name" value="Autotransporte_beta"/>
</dbReference>
<dbReference type="InterPro" id="IPR036709">
    <property type="entry name" value="Autotransporte_beta_dom_sf"/>
</dbReference>
<dbReference type="Gene3D" id="2.160.20.20">
    <property type="match status" value="3"/>
</dbReference>
<gene>
    <name evidence="3" type="ORF">C0Z18_20675</name>
</gene>
<dbReference type="InterPro" id="IPR006315">
    <property type="entry name" value="OM_autotransptr_brl_dom"/>
</dbReference>
<dbReference type="PANTHER" id="PTHR35037:SF3">
    <property type="entry name" value="C-TERMINAL REGION OF AIDA-LIKE PROTEIN"/>
    <property type="match status" value="1"/>
</dbReference>
<accession>A0A2N7VJA5</accession>
<dbReference type="PANTHER" id="PTHR35037">
    <property type="entry name" value="C-TERMINAL REGION OF AIDA-LIKE PROTEIN"/>
    <property type="match status" value="1"/>
</dbReference>
<feature type="domain" description="Autotransporter" evidence="2">
    <location>
        <begin position="1411"/>
        <end position="1687"/>
    </location>
</feature>
<keyword evidence="4" id="KW-1185">Reference proteome</keyword>
<evidence type="ECO:0000313" key="4">
    <source>
        <dbReference type="Proteomes" id="UP000235616"/>
    </source>
</evidence>
<sequence>MSGTGGAGGGIDGGGAGGGVASALGLAGTLLRGGDGAGATSCETQSYLPGCGGKTQAVNASIGGTVTGQAGNAGAAGIGGGGGGAGAVVTSGNLVLGTGAAAAITGGAGGASGSAGAGGGGAGLVFLGGTLIAKGDANDDIHGGLGGAGTPASAGGGGGAGVFFRGNSFTFDSGGTNHLISGGYGGASGGSGGAGLIVGSDGAAIANLGGGNVGASGINGGYGAAGTGAIPDGRGGDGIDIYGSNNTLWNRGYINPGGSAGSAALATGVHVYGSGNTLVNANGGDIEGGWALADPSRTGPGGRAIRIDGNGNTLELQAGYIVSGKVAAAGGGNVLALGGPANGTFDLSKIVASLDETTGAEQYQGFAVYEKTGLGTWTVTGKVGDTHPWAVEQSTLALGANADLSEAANVGVDATLDASGILAGSTTVQSLSGASTGTVILGDKTLVIANGQGGGNPVEPGNFAGNITGSGRVEVAGGTQVLSGITTYQGSTLLDGGVLSVSADANLGTGGLVFNGGTLENTAAVGTARTVELDAGGGTLKTDAPLTLSGTISGAGGLTKTGPGTLTLTGAGTYTGPTTLSNGTLAIGDGFDSSLTSAIVDNATLEFDDGNSFSYAGALSGRGNVMQNGPGTVVLSGNSAGFAGATTINAGTLVVGGTLGGALAVDGGTLTGTGTLAGDVSIGTGVLSGRQGDVLTFGGNLTLSNGASIDVALGTPDRSAGLFNVAGNLTLGGTVNVTDLGGFDIGIYRLFDYTGSLANNGVAIGTVPDGVGANALSLQSSIAHQVNLVSTGGVPLNFWDGGDTAKHNNGAVDGGTGTWNAANENWTSADGTVNAAWKNGQFAIFAGQPGTVTVDNSAGALSIDGIQFAADGYRIDGAAIELGNAKTLIRTGAGGGALASSITATIAAALTGPGGLKKIDDGTLVLSGNNSYTGGTFVNGGTLSISSDANLGAASGAVAIDGGTLRNTAAFASARTMTLGPGGAQFDDEADLELAGKIGGAGDLVKRGSGTLTLGADNLYSGGTEISAGTLQLGTGGTTGSIQGKIDDDGHLVLNHAGTWTLSGDIGGAGTVTQAGSGTVVLTGNNTYRGGTTISAGTLQLGDGDTSGSIAGDVIDNGTLALNRSDTVVFDGKIGGTGTIEQIGSGSTDLTGQSSAFAGTTAISRGTLSVDGALGGTVTVLAGGTLAGTGTVGTTTIASGATIAPGHSPGTLHISGDIRFDPGSIYLADILPNQSGDLIAASGRATIGGGTVQALKAAGVFAPGSQWTIVSAQGGVTGTFDALTQNMPFVDLSLAYDPSHVYLRSTRNGAAFCSAAQTRNQCAAGNGVQSLGQGNVLYDTLASEPDAASARAALDALSGEVYASQKSMMIDDSRVPRAAAIARVRSALAHRSDSAAATLDDTANGGPTVRADSGSAGFWAQGFGAWNQWNGDGNATTFERSLGGLLIGADVPAMNAWRFGVMAGAGNSRFESGARDSSGASVDGHLAAYGGAQWGALGLRFGIAYTWHDVDTHRTVAFPGFTHEMNAHYGASTLQGFGELGYRFESNTISFEPFVDLASIGLHTNGFTEEGGDASLTRASSHTNIAFGTIGLRGAKAYRLYGWTTTVHGELGWRHGFGNTTPLDTLAFAGGSPFTVAGVPIARDSASIDAGLDVALSKAATLGLSYGGQFAGHAQDYSVQATLGLAF</sequence>
<dbReference type="Pfam" id="PF03797">
    <property type="entry name" value="Autotransporter"/>
    <property type="match status" value="1"/>
</dbReference>
<dbReference type="GO" id="GO:0019867">
    <property type="term" value="C:outer membrane"/>
    <property type="evidence" value="ECO:0007669"/>
    <property type="project" value="InterPro"/>
</dbReference>
<dbReference type="NCBIfam" id="TIGR01414">
    <property type="entry name" value="autotrans_barl"/>
    <property type="match status" value="1"/>
</dbReference>
<dbReference type="InterPro" id="IPR012332">
    <property type="entry name" value="Autotransporter_pectin_lyase_C"/>
</dbReference>
<keyword evidence="1" id="KW-0732">Signal</keyword>
<evidence type="ECO:0000313" key="3">
    <source>
        <dbReference type="EMBL" id="PMS17187.1"/>
    </source>
</evidence>
<dbReference type="SUPFAM" id="SSF103515">
    <property type="entry name" value="Autotransporter"/>
    <property type="match status" value="1"/>
</dbReference>
<dbReference type="Pfam" id="PF12951">
    <property type="entry name" value="PATR"/>
    <property type="match status" value="7"/>
</dbReference>
<dbReference type="InterPro" id="IPR011050">
    <property type="entry name" value="Pectin_lyase_fold/virulence"/>
</dbReference>
<organism evidence="3 4">
    <name type="scientific">Trinickia dabaoshanensis</name>
    <dbReference type="NCBI Taxonomy" id="564714"/>
    <lineage>
        <taxon>Bacteria</taxon>
        <taxon>Pseudomonadati</taxon>
        <taxon>Pseudomonadota</taxon>
        <taxon>Betaproteobacteria</taxon>
        <taxon>Burkholderiales</taxon>
        <taxon>Burkholderiaceae</taxon>
        <taxon>Trinickia</taxon>
    </lineage>
</organism>
<proteinExistence type="predicted"/>
<dbReference type="SMART" id="SM00869">
    <property type="entry name" value="Autotransporter"/>
    <property type="match status" value="1"/>
</dbReference>
<dbReference type="NCBIfam" id="TIGR02601">
    <property type="entry name" value="autotrns_rpt"/>
    <property type="match status" value="6"/>
</dbReference>
<protein>
    <recommendedName>
        <fullName evidence="2">Autotransporter domain-containing protein</fullName>
    </recommendedName>
</protein>
<dbReference type="Gene3D" id="2.40.128.130">
    <property type="entry name" value="Autotransporter beta-domain"/>
    <property type="match status" value="1"/>
</dbReference>
<dbReference type="PROSITE" id="PS51208">
    <property type="entry name" value="AUTOTRANSPORTER"/>
    <property type="match status" value="1"/>
</dbReference>
<name>A0A2N7VJA5_9BURK</name>
<comment type="caution">
    <text evidence="3">The sequence shown here is derived from an EMBL/GenBank/DDBJ whole genome shotgun (WGS) entry which is preliminary data.</text>
</comment>
<dbReference type="SUPFAM" id="SSF51126">
    <property type="entry name" value="Pectin lyase-like"/>
    <property type="match status" value="3"/>
</dbReference>
<dbReference type="InterPro" id="IPR051551">
    <property type="entry name" value="Autotransporter_adhesion"/>
</dbReference>
<evidence type="ECO:0000256" key="1">
    <source>
        <dbReference type="ARBA" id="ARBA00022729"/>
    </source>
</evidence>
<reference evidence="3 4" key="1">
    <citation type="submission" date="2018-01" db="EMBL/GenBank/DDBJ databases">
        <title>Whole genome analyses suggest that Burkholderia sensu lato contains two further novel genera in the rhizoxinica-symbiotica group Mycetohabitans gen. nov., and Trinickia gen. nov.: implications for the evolution of diazotrophy and nodulation in the Burkholderiaceae.</title>
        <authorList>
            <person name="Estrada-de los Santos P."/>
            <person name="Palmer M."/>
            <person name="Chavez-Ramirez B."/>
            <person name="Beukes C."/>
            <person name="Steenkamp E.T."/>
            <person name="Hirsch A.M."/>
            <person name="Manyaka P."/>
            <person name="Maluk M."/>
            <person name="Lafos M."/>
            <person name="Crook M."/>
            <person name="Gross E."/>
            <person name="Simon M.F."/>
            <person name="Bueno dos Reis Junior F."/>
            <person name="Poole P.S."/>
            <person name="Venter S.N."/>
            <person name="James E.K."/>
        </authorList>
    </citation>
    <scope>NUCLEOTIDE SEQUENCE [LARGE SCALE GENOMIC DNA]</scope>
    <source>
        <strain evidence="3 4">GIMN1.004</strain>
    </source>
</reference>